<name>A0A6J8BQ78_MYTCO</name>
<accession>A0A6J8BQ78</accession>
<dbReference type="Gene3D" id="2.120.10.30">
    <property type="entry name" value="TolB, C-terminal domain"/>
    <property type="match status" value="1"/>
</dbReference>
<protein>
    <submittedName>
        <fullName evidence="1">Uncharacterized protein</fullName>
    </submittedName>
</protein>
<dbReference type="InterPro" id="IPR011042">
    <property type="entry name" value="6-blade_b-propeller_TolB-like"/>
</dbReference>
<dbReference type="AlphaFoldDB" id="A0A6J8BQ78"/>
<evidence type="ECO:0000313" key="2">
    <source>
        <dbReference type="Proteomes" id="UP000507470"/>
    </source>
</evidence>
<reference evidence="1 2" key="1">
    <citation type="submission" date="2020-06" db="EMBL/GenBank/DDBJ databases">
        <authorList>
            <person name="Li R."/>
            <person name="Bekaert M."/>
        </authorList>
    </citation>
    <scope>NUCLEOTIDE SEQUENCE [LARGE SCALE GENOMIC DNA]</scope>
    <source>
        <strain evidence="2">wild</strain>
    </source>
</reference>
<proteinExistence type="predicted"/>
<dbReference type="Gene3D" id="2.130.10.10">
    <property type="entry name" value="YVTN repeat-like/Quinoprotein amine dehydrogenase"/>
    <property type="match status" value="1"/>
</dbReference>
<organism evidence="1 2">
    <name type="scientific">Mytilus coruscus</name>
    <name type="common">Sea mussel</name>
    <dbReference type="NCBI Taxonomy" id="42192"/>
    <lineage>
        <taxon>Eukaryota</taxon>
        <taxon>Metazoa</taxon>
        <taxon>Spiralia</taxon>
        <taxon>Lophotrochozoa</taxon>
        <taxon>Mollusca</taxon>
        <taxon>Bivalvia</taxon>
        <taxon>Autobranchia</taxon>
        <taxon>Pteriomorphia</taxon>
        <taxon>Mytilida</taxon>
        <taxon>Mytiloidea</taxon>
        <taxon>Mytilidae</taxon>
        <taxon>Mytilinae</taxon>
        <taxon>Mytilus</taxon>
    </lineage>
</organism>
<dbReference type="Proteomes" id="UP000507470">
    <property type="component" value="Unassembled WGS sequence"/>
</dbReference>
<dbReference type="EMBL" id="CACVKT020003830">
    <property type="protein sequence ID" value="CAC5385993.1"/>
    <property type="molecule type" value="Genomic_DNA"/>
</dbReference>
<dbReference type="SUPFAM" id="SSF63825">
    <property type="entry name" value="YWTD domain"/>
    <property type="match status" value="1"/>
</dbReference>
<keyword evidence="2" id="KW-1185">Reference proteome</keyword>
<evidence type="ECO:0000313" key="1">
    <source>
        <dbReference type="EMBL" id="CAC5385993.1"/>
    </source>
</evidence>
<dbReference type="InterPro" id="IPR015943">
    <property type="entry name" value="WD40/YVTN_repeat-like_dom_sf"/>
</dbReference>
<dbReference type="OrthoDB" id="6136258at2759"/>
<sequence length="245" mass="27912">MVPTVESRSIESMKLKRNRTIQSIGSHNYGRWMLPDGGMVFTNYFQSAVRVFSNKGVIDFKMKITCSAYDIVYNSEDNTLAVTSGDSVKHCIIIIDLDRKQIKKTISLDSEIYGIALKDNRLIYSGYDKGIRMINICDEFISDIVRDKMPRECYIATVGNQIYYTNCLKNTVTCYELQGKLQWTFCKESILKDPRGIDVDNYGYVYVMGVKSYNVVVISPDGQQHREMLAKSDGISQPLSLCFSN</sequence>
<gene>
    <name evidence="1" type="ORF">MCOR_21485</name>
</gene>